<gene>
    <name evidence="1" type="ORF">E5336_01590</name>
</gene>
<evidence type="ECO:0000313" key="2">
    <source>
        <dbReference type="Proteomes" id="UP000308836"/>
    </source>
</evidence>
<protein>
    <submittedName>
        <fullName evidence="1">Uncharacterized protein</fullName>
    </submittedName>
</protein>
<dbReference type="EMBL" id="SRYG01000002">
    <property type="protein sequence ID" value="TGY67131.1"/>
    <property type="molecule type" value="Genomic_DNA"/>
</dbReference>
<sequence length="208" mass="23542">MLKDLMHAIFKEDVEEDIEEVEDEQGNEEEATHEQVHFEETVSRPAAEPVSEIPQPVFTMPTPTPVSQPATGENAVDESIFEGLDVDTISSKPKRKNESYHFDRSKLNRKRKVVEEVEYQSVISPIFGNMEDSQKEFDKVHDAVQLPKPETDTSMIEIISPMYGNNIPEPAPVASIPTYQEASSAAKPKLDLDDMLDQKEPEKEEDKK</sequence>
<organism evidence="1 2">
    <name type="scientific">Dubosiella muris</name>
    <dbReference type="NCBI Taxonomy" id="3038133"/>
    <lineage>
        <taxon>Bacteria</taxon>
        <taxon>Bacillati</taxon>
        <taxon>Bacillota</taxon>
        <taxon>Erysipelotrichia</taxon>
        <taxon>Erysipelotrichales</taxon>
        <taxon>Erysipelotrichaceae</taxon>
        <taxon>Dubosiella</taxon>
    </lineage>
</organism>
<comment type="caution">
    <text evidence="1">The sequence shown here is derived from an EMBL/GenBank/DDBJ whole genome shotgun (WGS) entry which is preliminary data.</text>
</comment>
<accession>A0AC61RCV6</accession>
<keyword evidence="2" id="KW-1185">Reference proteome</keyword>
<evidence type="ECO:0000313" key="1">
    <source>
        <dbReference type="EMBL" id="TGY67131.1"/>
    </source>
</evidence>
<reference evidence="1" key="1">
    <citation type="submission" date="2019-04" db="EMBL/GenBank/DDBJ databases">
        <title>Microbes associate with the intestines of laboratory mice.</title>
        <authorList>
            <person name="Navarre W."/>
            <person name="Wong E."/>
            <person name="Huang K."/>
            <person name="Tropini C."/>
            <person name="Ng K."/>
            <person name="Yu B."/>
        </authorList>
    </citation>
    <scope>NUCLEOTIDE SEQUENCE</scope>
    <source>
        <strain evidence="1">NM09_H32</strain>
    </source>
</reference>
<proteinExistence type="predicted"/>
<name>A0AC61RCV6_9FIRM</name>
<dbReference type="Proteomes" id="UP000308836">
    <property type="component" value="Unassembled WGS sequence"/>
</dbReference>